<dbReference type="InterPro" id="IPR036188">
    <property type="entry name" value="FAD/NAD-bd_sf"/>
</dbReference>
<proteinExistence type="inferred from homology"/>
<evidence type="ECO:0000256" key="6">
    <source>
        <dbReference type="ARBA" id="ARBA00023002"/>
    </source>
</evidence>
<comment type="similarity">
    <text evidence="2">Belongs to the FAD-binding monooxygenase family.</text>
</comment>
<comment type="cofactor">
    <cofactor evidence="1">
        <name>FAD</name>
        <dbReference type="ChEBI" id="CHEBI:57692"/>
    </cofactor>
</comment>
<evidence type="ECO:0000256" key="2">
    <source>
        <dbReference type="ARBA" id="ARBA00010139"/>
    </source>
</evidence>
<dbReference type="PANTHER" id="PTHR43098:SF3">
    <property type="entry name" value="L-ORNITHINE N(5)-MONOOXYGENASE-RELATED"/>
    <property type="match status" value="1"/>
</dbReference>
<reference evidence="8 9" key="1">
    <citation type="journal article" date="2021" name="Nat. Commun.">
        <title>Genetic determinants of endophytism in the Arabidopsis root mycobiome.</title>
        <authorList>
            <person name="Mesny F."/>
            <person name="Miyauchi S."/>
            <person name="Thiergart T."/>
            <person name="Pickel B."/>
            <person name="Atanasova L."/>
            <person name="Karlsson M."/>
            <person name="Huettel B."/>
            <person name="Barry K.W."/>
            <person name="Haridas S."/>
            <person name="Chen C."/>
            <person name="Bauer D."/>
            <person name="Andreopoulos W."/>
            <person name="Pangilinan J."/>
            <person name="LaButti K."/>
            <person name="Riley R."/>
            <person name="Lipzen A."/>
            <person name="Clum A."/>
            <person name="Drula E."/>
            <person name="Henrissat B."/>
            <person name="Kohler A."/>
            <person name="Grigoriev I.V."/>
            <person name="Martin F.M."/>
            <person name="Hacquard S."/>
        </authorList>
    </citation>
    <scope>NUCLEOTIDE SEQUENCE [LARGE SCALE GENOMIC DNA]</scope>
    <source>
        <strain evidence="8 9">MPI-SDFR-AT-0080</strain>
    </source>
</reference>
<dbReference type="PANTHER" id="PTHR43098">
    <property type="entry name" value="L-ORNITHINE N(5)-MONOOXYGENASE-RELATED"/>
    <property type="match status" value="1"/>
</dbReference>
<protein>
    <submittedName>
        <fullName evidence="8">Cyclohexanone monooxygenase</fullName>
    </submittedName>
</protein>
<keyword evidence="3" id="KW-0285">Flavoprotein</keyword>
<evidence type="ECO:0000313" key="8">
    <source>
        <dbReference type="EMBL" id="KAH7049462.1"/>
    </source>
</evidence>
<organism evidence="8 9">
    <name type="scientific">Macrophomina phaseolina</name>
    <dbReference type="NCBI Taxonomy" id="35725"/>
    <lineage>
        <taxon>Eukaryota</taxon>
        <taxon>Fungi</taxon>
        <taxon>Dikarya</taxon>
        <taxon>Ascomycota</taxon>
        <taxon>Pezizomycotina</taxon>
        <taxon>Dothideomycetes</taxon>
        <taxon>Dothideomycetes incertae sedis</taxon>
        <taxon>Botryosphaeriales</taxon>
        <taxon>Botryosphaeriaceae</taxon>
        <taxon>Macrophomina</taxon>
    </lineage>
</organism>
<keyword evidence="4" id="KW-0274">FAD</keyword>
<dbReference type="GO" id="GO:0004497">
    <property type="term" value="F:monooxygenase activity"/>
    <property type="evidence" value="ECO:0007669"/>
    <property type="project" value="UniProtKB-KW"/>
</dbReference>
<name>A0ABQ8GD61_9PEZI</name>
<gene>
    <name evidence="8" type="ORF">B0J12DRAFT_711177</name>
</gene>
<evidence type="ECO:0000256" key="1">
    <source>
        <dbReference type="ARBA" id="ARBA00001974"/>
    </source>
</evidence>
<evidence type="ECO:0000256" key="5">
    <source>
        <dbReference type="ARBA" id="ARBA00022857"/>
    </source>
</evidence>
<evidence type="ECO:0000256" key="4">
    <source>
        <dbReference type="ARBA" id="ARBA00022827"/>
    </source>
</evidence>
<dbReference type="EMBL" id="JAGTJR010000014">
    <property type="protein sequence ID" value="KAH7049462.1"/>
    <property type="molecule type" value="Genomic_DNA"/>
</dbReference>
<comment type="caution">
    <text evidence="8">The sequence shown here is derived from an EMBL/GenBank/DDBJ whole genome shotgun (WGS) entry which is preliminary data.</text>
</comment>
<accession>A0ABQ8GD61</accession>
<sequence>MWWLKRRTSSLPELWSEWTWKERQLTYVADKLDLGTDTKYNTTVTQTTFIDNDSRCTVRTQAGEVFRVMYLLLNVGLPKEGLELKGKHVAVVGTGSTGIQLSHEISKAAAQLTQVALDINFFSSGTFDDTSEQRREACEEFWKEGDFSYWLATYKDMLLDEAANRKAYNFWRDKTRARINNPSLHEKFAPTVQPHTFGCKRISLGNGYFEIFNQDNVRPVDIILTSIRTEDEEEHEFDYIILATGYDAIIGGLIQIDIRGASGVSVKEKWEKDGASTYLGMSSAGFPNMFFTYGPQAPTALCNGPICAEMQGNWIVELIGYMQEKGLEHIDAETECENEYVQLVHDIARTSLLSGMKSWYMGDNIPRKKRQALLYLGAVHIYYAQLNECVAAGYSGFQLR</sequence>
<evidence type="ECO:0000256" key="7">
    <source>
        <dbReference type="ARBA" id="ARBA00023033"/>
    </source>
</evidence>
<dbReference type="SUPFAM" id="SSF51905">
    <property type="entry name" value="FAD/NAD(P)-binding domain"/>
    <property type="match status" value="2"/>
</dbReference>
<dbReference type="Gene3D" id="3.50.50.60">
    <property type="entry name" value="FAD/NAD(P)-binding domain"/>
    <property type="match status" value="2"/>
</dbReference>
<keyword evidence="9" id="KW-1185">Reference proteome</keyword>
<keyword evidence="5" id="KW-0521">NADP</keyword>
<evidence type="ECO:0000313" key="9">
    <source>
        <dbReference type="Proteomes" id="UP000774617"/>
    </source>
</evidence>
<dbReference type="InterPro" id="IPR050775">
    <property type="entry name" value="FAD-binding_Monooxygenases"/>
</dbReference>
<evidence type="ECO:0000256" key="3">
    <source>
        <dbReference type="ARBA" id="ARBA00022630"/>
    </source>
</evidence>
<keyword evidence="6" id="KW-0560">Oxidoreductase</keyword>
<dbReference type="Proteomes" id="UP000774617">
    <property type="component" value="Unassembled WGS sequence"/>
</dbReference>
<keyword evidence="7 8" id="KW-0503">Monooxygenase</keyword>